<keyword evidence="14" id="KW-1185">Reference proteome</keyword>
<keyword evidence="9" id="KW-0175">Coiled coil</keyword>
<dbReference type="Gene3D" id="3.30.565.10">
    <property type="entry name" value="Histidine kinase-like ATPase, C-terminal domain"/>
    <property type="match status" value="1"/>
</dbReference>
<reference evidence="13 14" key="1">
    <citation type="submission" date="2023-02" db="EMBL/GenBank/DDBJ databases">
        <title>Genome sequence of Mucilaginibacter jinjuensis strain KACC 16571.</title>
        <authorList>
            <person name="Kim S."/>
            <person name="Heo J."/>
            <person name="Kwon S.-W."/>
        </authorList>
    </citation>
    <scope>NUCLEOTIDE SEQUENCE [LARGE SCALE GENOMIC DNA]</scope>
    <source>
        <strain evidence="13 14">KACC 16571</strain>
    </source>
</reference>
<dbReference type="SUPFAM" id="SSF55874">
    <property type="entry name" value="ATPase domain of HSP90 chaperone/DNA topoisomerase II/histidine kinase"/>
    <property type="match status" value="1"/>
</dbReference>
<evidence type="ECO:0000256" key="5">
    <source>
        <dbReference type="ARBA" id="ARBA00022741"/>
    </source>
</evidence>
<dbReference type="SMART" id="SM00387">
    <property type="entry name" value="HATPase_c"/>
    <property type="match status" value="1"/>
</dbReference>
<evidence type="ECO:0000259" key="12">
    <source>
        <dbReference type="PROSITE" id="PS50109"/>
    </source>
</evidence>
<gene>
    <name evidence="13" type="ORF">PQO05_15675</name>
</gene>
<keyword evidence="10" id="KW-0812">Transmembrane</keyword>
<dbReference type="SUPFAM" id="SSF48452">
    <property type="entry name" value="TPR-like"/>
    <property type="match status" value="1"/>
</dbReference>
<keyword evidence="3" id="KW-0597">Phosphoprotein</keyword>
<dbReference type="InterPro" id="IPR036890">
    <property type="entry name" value="HATPase_C_sf"/>
</dbReference>
<evidence type="ECO:0000313" key="13">
    <source>
        <dbReference type="EMBL" id="WCT10174.1"/>
    </source>
</evidence>
<organism evidence="13 14">
    <name type="scientific">Mucilaginibacter jinjuensis</name>
    <dbReference type="NCBI Taxonomy" id="1176721"/>
    <lineage>
        <taxon>Bacteria</taxon>
        <taxon>Pseudomonadati</taxon>
        <taxon>Bacteroidota</taxon>
        <taxon>Sphingobacteriia</taxon>
        <taxon>Sphingobacteriales</taxon>
        <taxon>Sphingobacteriaceae</taxon>
        <taxon>Mucilaginibacter</taxon>
    </lineage>
</organism>
<dbReference type="Pfam" id="PF07730">
    <property type="entry name" value="HisKA_3"/>
    <property type="match status" value="1"/>
</dbReference>
<keyword evidence="7" id="KW-0067">ATP-binding</keyword>
<keyword evidence="6 13" id="KW-0418">Kinase</keyword>
<evidence type="ECO:0000256" key="4">
    <source>
        <dbReference type="ARBA" id="ARBA00022679"/>
    </source>
</evidence>
<evidence type="ECO:0000256" key="6">
    <source>
        <dbReference type="ARBA" id="ARBA00022777"/>
    </source>
</evidence>
<dbReference type="PANTHER" id="PTHR24421">
    <property type="entry name" value="NITRATE/NITRITE SENSOR PROTEIN NARX-RELATED"/>
    <property type="match status" value="1"/>
</dbReference>
<feature type="chain" id="PRO_5047155526" description="histidine kinase" evidence="11">
    <location>
        <begin position="21"/>
        <end position="661"/>
    </location>
</feature>
<evidence type="ECO:0000313" key="14">
    <source>
        <dbReference type="Proteomes" id="UP001216139"/>
    </source>
</evidence>
<feature type="transmembrane region" description="Helical" evidence="10">
    <location>
        <begin position="407"/>
        <end position="430"/>
    </location>
</feature>
<evidence type="ECO:0000256" key="2">
    <source>
        <dbReference type="ARBA" id="ARBA00012438"/>
    </source>
</evidence>
<dbReference type="EMBL" id="CP117167">
    <property type="protein sequence ID" value="WCT10174.1"/>
    <property type="molecule type" value="Genomic_DNA"/>
</dbReference>
<keyword evidence="11" id="KW-0732">Signal</keyword>
<evidence type="ECO:0000256" key="9">
    <source>
        <dbReference type="SAM" id="Coils"/>
    </source>
</evidence>
<evidence type="ECO:0000256" key="8">
    <source>
        <dbReference type="ARBA" id="ARBA00023012"/>
    </source>
</evidence>
<feature type="coiled-coil region" evidence="9">
    <location>
        <begin position="365"/>
        <end position="392"/>
    </location>
</feature>
<comment type="catalytic activity">
    <reaction evidence="1">
        <text>ATP + protein L-histidine = ADP + protein N-phospho-L-histidine.</text>
        <dbReference type="EC" id="2.7.13.3"/>
    </reaction>
</comment>
<dbReference type="PANTHER" id="PTHR24421:SF10">
    <property type="entry name" value="NITRATE_NITRITE SENSOR PROTEIN NARQ"/>
    <property type="match status" value="1"/>
</dbReference>
<name>A0ABY7T1S8_9SPHI</name>
<dbReference type="InterPro" id="IPR005467">
    <property type="entry name" value="His_kinase_dom"/>
</dbReference>
<feature type="domain" description="Histidine kinase" evidence="12">
    <location>
        <begin position="466"/>
        <end position="659"/>
    </location>
</feature>
<dbReference type="Gene3D" id="1.25.40.10">
    <property type="entry name" value="Tetratricopeptide repeat domain"/>
    <property type="match status" value="1"/>
</dbReference>
<sequence length="661" mass="74896">MLKFILSGCCLILLCVIADGQGIVPTNEKAYTDSLEHVLSVTQSDSIKARTYYLLSDYWRLKDTVRGKQYLAMAKSSGAKNEFNKALYYYFKGQVYFNFNTDMAAAAFMEASKQLAAFNTNEARKFRSGAYFNYAQMQQGKKGYSFSIDVILNKAIPLMERAGDDEKLGHQYSQLGILFMYNGQFDKAAIYMNKAIVLLQAKYPKSTTLLLAYIGAAANYFYMEKNSEGKSMLDKAKQMLAPYPESINYPYYYNSEALYYTGISAFDKALKSLDMGIALAKKFKQPPMLQMLVFRKYNVFYEMKDYKKAKQFLEDLIKEGLITKDLRNRKTIYDQLAKTDAQLGLMAEAYKWSTAYSSLSDSMSNSKFREDMNALEIKFRNAENQKEITALENDKKQSALAAKNNRLASWLLLALSLFILAVAISAVIYFRNTKKIATQKLKDMEQEQRLTVSKAMIEGEEKERERIARDLHDGLGGMLAGVKINLSSWATNHNAPTPDVELYQIVGQIDRSVHELRMIARNMMPQNLMTLGLEAALKDLCESIITEDIHISFQAIDIDRNIPFPIQIAIYRIVQELLANALKHANAKNMVIQCSQDKNVLFITVEDDGIGFDIDSIKTKAGLGLNNIENRVKYLNGKLEINSTLNEGTSVNIELNIDEQA</sequence>
<evidence type="ECO:0000256" key="11">
    <source>
        <dbReference type="SAM" id="SignalP"/>
    </source>
</evidence>
<proteinExistence type="predicted"/>
<dbReference type="InterPro" id="IPR050482">
    <property type="entry name" value="Sensor_HK_TwoCompSys"/>
</dbReference>
<evidence type="ECO:0000256" key="7">
    <source>
        <dbReference type="ARBA" id="ARBA00022840"/>
    </source>
</evidence>
<evidence type="ECO:0000256" key="1">
    <source>
        <dbReference type="ARBA" id="ARBA00000085"/>
    </source>
</evidence>
<feature type="signal peptide" evidence="11">
    <location>
        <begin position="1"/>
        <end position="20"/>
    </location>
</feature>
<keyword evidence="10" id="KW-0472">Membrane</keyword>
<dbReference type="InterPro" id="IPR011712">
    <property type="entry name" value="Sig_transdc_His_kin_sub3_dim/P"/>
</dbReference>
<dbReference type="RefSeq" id="WP_273628292.1">
    <property type="nucleotide sequence ID" value="NZ_CP117167.1"/>
</dbReference>
<evidence type="ECO:0000256" key="3">
    <source>
        <dbReference type="ARBA" id="ARBA00022553"/>
    </source>
</evidence>
<dbReference type="Pfam" id="PF02518">
    <property type="entry name" value="HATPase_c"/>
    <property type="match status" value="1"/>
</dbReference>
<dbReference type="PROSITE" id="PS50109">
    <property type="entry name" value="HIS_KIN"/>
    <property type="match status" value="1"/>
</dbReference>
<dbReference type="GO" id="GO:0016301">
    <property type="term" value="F:kinase activity"/>
    <property type="evidence" value="ECO:0007669"/>
    <property type="project" value="UniProtKB-KW"/>
</dbReference>
<dbReference type="Proteomes" id="UP001216139">
    <property type="component" value="Chromosome"/>
</dbReference>
<protein>
    <recommendedName>
        <fullName evidence="2">histidine kinase</fullName>
        <ecNumber evidence="2">2.7.13.3</ecNumber>
    </recommendedName>
</protein>
<keyword evidence="8" id="KW-0902">Two-component regulatory system</keyword>
<evidence type="ECO:0000256" key="10">
    <source>
        <dbReference type="SAM" id="Phobius"/>
    </source>
</evidence>
<dbReference type="InterPro" id="IPR011990">
    <property type="entry name" value="TPR-like_helical_dom_sf"/>
</dbReference>
<dbReference type="Gene3D" id="1.20.5.1930">
    <property type="match status" value="1"/>
</dbReference>
<keyword evidence="10" id="KW-1133">Transmembrane helix</keyword>
<dbReference type="EC" id="2.7.13.3" evidence="2"/>
<accession>A0ABY7T1S8</accession>
<dbReference type="CDD" id="cd16917">
    <property type="entry name" value="HATPase_UhpB-NarQ-NarX-like"/>
    <property type="match status" value="1"/>
</dbReference>
<keyword evidence="5" id="KW-0547">Nucleotide-binding</keyword>
<dbReference type="InterPro" id="IPR003594">
    <property type="entry name" value="HATPase_dom"/>
</dbReference>
<keyword evidence="4" id="KW-0808">Transferase</keyword>